<reference evidence="11" key="1">
    <citation type="submission" date="2025-08" db="UniProtKB">
        <authorList>
            <consortium name="RefSeq"/>
        </authorList>
    </citation>
    <scope>IDENTIFICATION</scope>
</reference>
<dbReference type="PROSITE" id="PS50158">
    <property type="entry name" value="ZF_CCHC"/>
    <property type="match status" value="1"/>
</dbReference>
<dbReference type="SUPFAM" id="SSF47353">
    <property type="entry name" value="Retrovirus capsid dimerization domain-like"/>
    <property type="match status" value="1"/>
</dbReference>
<feature type="domain" description="SCAN box" evidence="9">
    <location>
        <begin position="316"/>
        <end position="392"/>
    </location>
</feature>
<dbReference type="InterPro" id="IPR038269">
    <property type="entry name" value="SCAN_sf"/>
</dbReference>
<dbReference type="AlphaFoldDB" id="A0A6P8QAR4"/>
<dbReference type="GO" id="GO:0006508">
    <property type="term" value="P:proteolysis"/>
    <property type="evidence" value="ECO:0007669"/>
    <property type="project" value="InterPro"/>
</dbReference>
<protein>
    <submittedName>
        <fullName evidence="11">Uncharacterized protein LOC117357183</fullName>
    </submittedName>
</protein>
<dbReference type="PROSITE" id="PS50175">
    <property type="entry name" value="ASP_PROT_RETROV"/>
    <property type="match status" value="1"/>
</dbReference>
<dbReference type="InterPro" id="IPR001878">
    <property type="entry name" value="Znf_CCHC"/>
</dbReference>
<feature type="compositionally biased region" description="Basic and acidic residues" evidence="6">
    <location>
        <begin position="102"/>
        <end position="115"/>
    </location>
</feature>
<dbReference type="UniPathway" id="UPA00610">
    <property type="reaction ID" value="UER00666"/>
</dbReference>
<dbReference type="SUPFAM" id="SSF51283">
    <property type="entry name" value="dUTPase-like"/>
    <property type="match status" value="1"/>
</dbReference>
<dbReference type="InterPro" id="IPR029054">
    <property type="entry name" value="dUTPase-like"/>
</dbReference>
<feature type="domain" description="Peptidase A2" evidence="8">
    <location>
        <begin position="493"/>
        <end position="573"/>
    </location>
</feature>
<dbReference type="GO" id="GO:0046081">
    <property type="term" value="P:dUTP catabolic process"/>
    <property type="evidence" value="ECO:0007669"/>
    <property type="project" value="InterPro"/>
</dbReference>
<dbReference type="GO" id="GO:0004170">
    <property type="term" value="F:dUTP diphosphatase activity"/>
    <property type="evidence" value="ECO:0007669"/>
    <property type="project" value="InterPro"/>
</dbReference>
<dbReference type="GO" id="GO:0008270">
    <property type="term" value="F:zinc ion binding"/>
    <property type="evidence" value="ECO:0007669"/>
    <property type="project" value="UniProtKB-KW"/>
</dbReference>
<dbReference type="CDD" id="cd00303">
    <property type="entry name" value="retropepsin_like"/>
    <property type="match status" value="1"/>
</dbReference>
<dbReference type="PROSITE" id="PS50804">
    <property type="entry name" value="SCAN_BOX"/>
    <property type="match status" value="1"/>
</dbReference>
<dbReference type="GO" id="GO:0000287">
    <property type="term" value="F:magnesium ion binding"/>
    <property type="evidence" value="ECO:0007669"/>
    <property type="project" value="InterPro"/>
</dbReference>
<organism evidence="10 11">
    <name type="scientific">Geotrypetes seraphini</name>
    <name type="common">Gaboon caecilian</name>
    <name type="synonym">Caecilia seraphini</name>
    <dbReference type="NCBI Taxonomy" id="260995"/>
    <lineage>
        <taxon>Eukaryota</taxon>
        <taxon>Metazoa</taxon>
        <taxon>Chordata</taxon>
        <taxon>Craniata</taxon>
        <taxon>Vertebrata</taxon>
        <taxon>Euteleostomi</taxon>
        <taxon>Amphibia</taxon>
        <taxon>Gymnophiona</taxon>
        <taxon>Geotrypetes</taxon>
    </lineage>
</organism>
<dbReference type="CDD" id="cd07557">
    <property type="entry name" value="trimeric_dUTPase"/>
    <property type="match status" value="1"/>
</dbReference>
<evidence type="ECO:0000313" key="10">
    <source>
        <dbReference type="Proteomes" id="UP000515159"/>
    </source>
</evidence>
<evidence type="ECO:0000256" key="6">
    <source>
        <dbReference type="SAM" id="MobiDB-lite"/>
    </source>
</evidence>
<dbReference type="InterPro" id="IPR036157">
    <property type="entry name" value="dUTPase-like_sf"/>
</dbReference>
<dbReference type="PANTHER" id="PTHR46888">
    <property type="entry name" value="ZINC KNUCKLE DOMAINCONTAINING PROTEIN-RELATED"/>
    <property type="match status" value="1"/>
</dbReference>
<dbReference type="RefSeq" id="XP_033793444.1">
    <property type="nucleotide sequence ID" value="XM_033937553.1"/>
</dbReference>
<dbReference type="InterPro" id="IPR001995">
    <property type="entry name" value="Peptidase_A2_cat"/>
</dbReference>
<dbReference type="InterPro" id="IPR021109">
    <property type="entry name" value="Peptidase_aspartic_dom_sf"/>
</dbReference>
<gene>
    <name evidence="11" type="primary">LOC117357183</name>
</gene>
<dbReference type="Pfam" id="PF02023">
    <property type="entry name" value="SCAN"/>
    <property type="match status" value="1"/>
</dbReference>
<dbReference type="InParanoid" id="A0A6P8QAR4"/>
<proteinExistence type="predicted"/>
<keyword evidence="5" id="KW-0175">Coiled coil</keyword>
<evidence type="ECO:0000256" key="2">
    <source>
        <dbReference type="ARBA" id="ARBA00022801"/>
    </source>
</evidence>
<dbReference type="KEGG" id="gsh:117357183"/>
<dbReference type="Gene3D" id="1.10.4020.10">
    <property type="entry name" value="DNA breaking-rejoining enzymes"/>
    <property type="match status" value="1"/>
</dbReference>
<comment type="pathway">
    <text evidence="1">Pyrimidine metabolism; dUMP biosynthesis; dUMP from dCTP (dUTP route): step 2/2.</text>
</comment>
<keyword evidence="2" id="KW-0378">Hydrolase</keyword>
<evidence type="ECO:0000259" key="7">
    <source>
        <dbReference type="PROSITE" id="PS50158"/>
    </source>
</evidence>
<keyword evidence="3" id="KW-0546">Nucleotide metabolism</keyword>
<evidence type="ECO:0000256" key="1">
    <source>
        <dbReference type="ARBA" id="ARBA00005142"/>
    </source>
</evidence>
<dbReference type="InterPro" id="IPR033704">
    <property type="entry name" value="dUTPase_trimeric"/>
</dbReference>
<keyword evidence="4" id="KW-0862">Zinc</keyword>
<dbReference type="SUPFAM" id="SSF50630">
    <property type="entry name" value="Acid proteases"/>
    <property type="match status" value="1"/>
</dbReference>
<feature type="domain" description="CCHC-type" evidence="7">
    <location>
        <begin position="447"/>
        <end position="464"/>
    </location>
</feature>
<evidence type="ECO:0000256" key="3">
    <source>
        <dbReference type="ARBA" id="ARBA00023080"/>
    </source>
</evidence>
<feature type="coiled-coil region" evidence="5">
    <location>
        <begin position="872"/>
        <end position="920"/>
    </location>
</feature>
<dbReference type="Proteomes" id="UP000515159">
    <property type="component" value="Chromosome 3"/>
</dbReference>
<dbReference type="InterPro" id="IPR008181">
    <property type="entry name" value="dUTPase"/>
</dbReference>
<dbReference type="GO" id="GO:0006226">
    <property type="term" value="P:dUMP biosynthetic process"/>
    <property type="evidence" value="ECO:0007669"/>
    <property type="project" value="UniProtKB-UniPathway"/>
</dbReference>
<feature type="region of interest" description="Disordered" evidence="6">
    <location>
        <begin position="1012"/>
        <end position="1033"/>
    </location>
</feature>
<feature type="region of interest" description="Disordered" evidence="6">
    <location>
        <begin position="762"/>
        <end position="789"/>
    </location>
</feature>
<dbReference type="GO" id="GO:0003676">
    <property type="term" value="F:nucleic acid binding"/>
    <property type="evidence" value="ECO:0007669"/>
    <property type="project" value="InterPro"/>
</dbReference>
<dbReference type="OrthoDB" id="9907264at2759"/>
<dbReference type="Pfam" id="PF00692">
    <property type="entry name" value="dUTPase"/>
    <property type="match status" value="1"/>
</dbReference>
<dbReference type="Gene3D" id="2.40.70.10">
    <property type="entry name" value="Acid Proteases"/>
    <property type="match status" value="1"/>
</dbReference>
<dbReference type="Gene3D" id="2.70.40.10">
    <property type="match status" value="1"/>
</dbReference>
<dbReference type="PANTHER" id="PTHR46888:SF1">
    <property type="entry name" value="RIBONUCLEASE H"/>
    <property type="match status" value="1"/>
</dbReference>
<evidence type="ECO:0000259" key="9">
    <source>
        <dbReference type="PROSITE" id="PS50804"/>
    </source>
</evidence>
<evidence type="ECO:0000313" key="11">
    <source>
        <dbReference type="RefSeq" id="XP_033793444.1"/>
    </source>
</evidence>
<dbReference type="NCBIfam" id="TIGR00576">
    <property type="entry name" value="dut"/>
    <property type="match status" value="1"/>
</dbReference>
<keyword evidence="4" id="KW-0479">Metal-binding</keyword>
<sequence length="1033" mass="116727">MEVLEEGQVEDPVFPEELPMELEEGCSEFAPQVTEAMQVDFASISKQLWLEFLCPSLRRSFQPETGNQESKTTAYPVEDSVELSWWSEEEGDRPEFQSSRAEFQERPEEPVDRAGDQFQTGYSTGGAPNQHECEDSPVPPVRVPRGFAMEQTQILAALAGERQRQAEELKGILRTSEERWQASQDTMLRQHGELLASMQEQSKIFAQILQQTTAQPLHTGMQGVLPQTPVGLATLSNVNLCKIAPGDAPDDFLCSFERIAVAAGWPQEQWVFRLLPCLAGESLAAFQTLGPEQANNYLSVKTHILDYLGFTGEHYRQKFRATQMLHSERPKALLQRITKLAEKWLQPFLNDARALFVEIVKEQLLEAVPKNIKSWIKKQNCKTLGQVLEVAEAYLDSQELIGEGSGIKQANSFRQNPVEADKDWNKKVPCKDSPSPSARTNIQGNGRKCYRCGKSGHLQKFCQERRDFVALQESKGSDELKCQVPVWLAGKRMQALIDTGAEQSVVSRLFWRQCETSNPRKGKGSRIDVRCVHGDLRRYPLGKIAFGYDRKMYDLSVAIIEACPFPLILGRDWSGWQEAVRRSNLERGKAKVMSSSHPKLVLGAQVKDGYGNRKEKRKTKRFSSSKGGPGWRPTLRWVPLSDKAKTPTQAYAKAAGYDIYAAHDQVIPAKGRALVKTDLQVSPPPGSYIRIGPRSGLAREHCLDVAAGIIDPDYRGNVSVLLVNQGDSEYKVACGDKVAQMICERIWHTKLERWVHLRETSRGNKGFGSSGENSLREKTEPEINSCPDNKGGDFKESVIHLQQEIMSLRNNIQEFTVRQESQWKDEMKALREECLEVVSRSVPVDRSPVNMGMVELKESLKQEMITQGQQQMDSVKKLVDQVKTQMQEIQTQVTDDQVCQKELLQQLKKLQAEQELWASQGIEPTTLSKQNLNNKAQIEHQAVQLGNIKDSVKHVGGSVTHFQDQVQERFEELAQVMTAITSRIDDLEETEVHTGRIETETLNPPVLRWPEDFDNLCPNSRPEGKKDRTRKHR</sequence>
<accession>A0A6P8QAR4</accession>
<evidence type="ECO:0000259" key="8">
    <source>
        <dbReference type="PROSITE" id="PS50175"/>
    </source>
</evidence>
<dbReference type="GeneID" id="117357183"/>
<dbReference type="SMART" id="SM00343">
    <property type="entry name" value="ZnF_C2HC"/>
    <property type="match status" value="1"/>
</dbReference>
<evidence type="ECO:0000256" key="5">
    <source>
        <dbReference type="SAM" id="Coils"/>
    </source>
</evidence>
<name>A0A6P8QAR4_GEOSA</name>
<evidence type="ECO:0000256" key="4">
    <source>
        <dbReference type="PROSITE-ProRule" id="PRU00047"/>
    </source>
</evidence>
<feature type="region of interest" description="Disordered" evidence="6">
    <location>
        <begin position="86"/>
        <end position="137"/>
    </location>
</feature>
<dbReference type="GO" id="GO:0004190">
    <property type="term" value="F:aspartic-type endopeptidase activity"/>
    <property type="evidence" value="ECO:0007669"/>
    <property type="project" value="InterPro"/>
</dbReference>
<dbReference type="InterPro" id="IPR003309">
    <property type="entry name" value="SCAN_dom"/>
</dbReference>
<keyword evidence="10" id="KW-1185">Reference proteome</keyword>
<keyword evidence="4" id="KW-0863">Zinc-finger</keyword>